<dbReference type="InterPro" id="IPR012854">
    <property type="entry name" value="Cu_amine_oxidase-like_N"/>
</dbReference>
<comment type="caution">
    <text evidence="2">The sequence shown here is derived from an EMBL/GenBank/DDBJ whole genome shotgun (WGS) entry which is preliminary data.</text>
</comment>
<dbReference type="InterPro" id="IPR036582">
    <property type="entry name" value="Mao_N_sf"/>
</dbReference>
<dbReference type="Proteomes" id="UP000677918">
    <property type="component" value="Unassembled WGS sequence"/>
</dbReference>
<dbReference type="EMBL" id="BOVK01000015">
    <property type="protein sequence ID" value="GIQ68447.1"/>
    <property type="molecule type" value="Genomic_DNA"/>
</dbReference>
<sequence>MKKQLRWKTVLTVLLAVMVVWLAGCEAVGGTNLNQVLVDNLNRESYEADGVITLKLIPNESAAASPEDELLRLFGHEITLRIDDMKLKNRTDSYISGALLYAHGEIGFDMYNEADGFAVKLDGYDQPIVMNNAMFAEDAGVSMLDFQQLQEQLIAIQGEIITIVGQYAIERFPNPEIITVEQAVTTVNQEELQATHIHMEVPGDAIFGLLQQFLNNIAADEEGLRELIGALYDAIVPVLKEHMGQELEADPTTAALIDNREFVVELLFTSIQQGLTSVSGDIQSGLEEAASALHPDTRLILDYYLDEKQQIRKTEMKLFVKPLDAEDAQITAFELTSSEQYWNINGDVVLPAINVHEGVGLYDMDNRYEFLKHVDRSSDLYELLQAAGETKQEVYMFVEDSYYATEAYVEDGTAYMPVRYVSEQLYADVSWDHESKQITIEDHPTGQEIILAAGSSTVRINGEDVTWEKQPQVKEGMVFVPAKEMAEALGVHWYYDEGFEMLVLTREF</sequence>
<reference evidence="2" key="1">
    <citation type="submission" date="2021-04" db="EMBL/GenBank/DDBJ databases">
        <title>Draft genome sequence of Xylanibacillus composti strain K13.</title>
        <authorList>
            <person name="Uke A."/>
            <person name="Chhe C."/>
            <person name="Baramee S."/>
            <person name="Kosugi A."/>
        </authorList>
    </citation>
    <scope>NUCLEOTIDE SEQUENCE</scope>
    <source>
        <strain evidence="2">K13</strain>
    </source>
</reference>
<dbReference type="AlphaFoldDB" id="A0A8J4H054"/>
<evidence type="ECO:0000259" key="1">
    <source>
        <dbReference type="Pfam" id="PF07833"/>
    </source>
</evidence>
<keyword evidence="3" id="KW-1185">Reference proteome</keyword>
<dbReference type="Pfam" id="PF07833">
    <property type="entry name" value="Cu_amine_oxidN1"/>
    <property type="match status" value="1"/>
</dbReference>
<dbReference type="RefSeq" id="WP_213411029.1">
    <property type="nucleotide sequence ID" value="NZ_BOVK01000015.1"/>
</dbReference>
<evidence type="ECO:0000313" key="3">
    <source>
        <dbReference type="Proteomes" id="UP000677918"/>
    </source>
</evidence>
<evidence type="ECO:0000313" key="2">
    <source>
        <dbReference type="EMBL" id="GIQ68447.1"/>
    </source>
</evidence>
<proteinExistence type="predicted"/>
<organism evidence="2 3">
    <name type="scientific">Xylanibacillus composti</name>
    <dbReference type="NCBI Taxonomy" id="1572762"/>
    <lineage>
        <taxon>Bacteria</taxon>
        <taxon>Bacillati</taxon>
        <taxon>Bacillota</taxon>
        <taxon>Bacilli</taxon>
        <taxon>Bacillales</taxon>
        <taxon>Paenibacillaceae</taxon>
        <taxon>Xylanibacillus</taxon>
    </lineage>
</organism>
<dbReference type="Gene3D" id="3.30.457.10">
    <property type="entry name" value="Copper amine oxidase-like, N-terminal domain"/>
    <property type="match status" value="1"/>
</dbReference>
<gene>
    <name evidence="2" type="ORF">XYCOK13_12710</name>
</gene>
<protein>
    <recommendedName>
        <fullName evidence="1">Copper amine oxidase-like N-terminal domain-containing protein</fullName>
    </recommendedName>
</protein>
<name>A0A8J4H054_9BACL</name>
<dbReference type="SUPFAM" id="SSF55383">
    <property type="entry name" value="Copper amine oxidase, domain N"/>
    <property type="match status" value="1"/>
</dbReference>
<feature type="domain" description="Copper amine oxidase-like N-terminal" evidence="1">
    <location>
        <begin position="404"/>
        <end position="498"/>
    </location>
</feature>
<accession>A0A8J4H054</accession>
<dbReference type="PROSITE" id="PS51257">
    <property type="entry name" value="PROKAR_LIPOPROTEIN"/>
    <property type="match status" value="1"/>
</dbReference>